<evidence type="ECO:0000256" key="1">
    <source>
        <dbReference type="ARBA" id="ARBA00008601"/>
    </source>
</evidence>
<evidence type="ECO:0000313" key="9">
    <source>
        <dbReference type="Proteomes" id="UP001530315"/>
    </source>
</evidence>
<dbReference type="InterPro" id="IPR000340">
    <property type="entry name" value="Dual-sp_phosphatase_cat-dom"/>
</dbReference>
<gene>
    <name evidence="8" type="ORF">ACHAW5_005063</name>
</gene>
<comment type="caution">
    <text evidence="8">The sequence shown here is derived from an EMBL/GenBank/DDBJ whole genome shotgun (WGS) entry which is preliminary data.</text>
</comment>
<dbReference type="PANTHER" id="PTHR10159">
    <property type="entry name" value="DUAL SPECIFICITY PROTEIN PHOSPHATASE"/>
    <property type="match status" value="1"/>
</dbReference>
<dbReference type="AlphaFoldDB" id="A0ABD3QME3"/>
<keyword evidence="3" id="KW-0378">Hydrolase</keyword>
<dbReference type="EMBL" id="JALLAZ020000184">
    <property type="protein sequence ID" value="KAL3801552.1"/>
    <property type="molecule type" value="Genomic_DNA"/>
</dbReference>
<comment type="similarity">
    <text evidence="1">Belongs to the protein-tyrosine phosphatase family. Non-receptor class dual specificity subfamily.</text>
</comment>
<dbReference type="EC" id="3.1.3.48" evidence="2"/>
<keyword evidence="9" id="KW-1185">Reference proteome</keyword>
<dbReference type="GO" id="GO:0004725">
    <property type="term" value="F:protein tyrosine phosphatase activity"/>
    <property type="evidence" value="ECO:0007669"/>
    <property type="project" value="UniProtKB-EC"/>
</dbReference>
<keyword evidence="5" id="KW-0812">Transmembrane</keyword>
<evidence type="ECO:0000256" key="5">
    <source>
        <dbReference type="SAM" id="Phobius"/>
    </source>
</evidence>
<keyword evidence="5" id="KW-0472">Membrane</keyword>
<dbReference type="SMART" id="SM00195">
    <property type="entry name" value="DSPc"/>
    <property type="match status" value="1"/>
</dbReference>
<name>A0ABD3QME3_9STRA</name>
<evidence type="ECO:0000259" key="7">
    <source>
        <dbReference type="PROSITE" id="PS50056"/>
    </source>
</evidence>
<dbReference type="Proteomes" id="UP001530315">
    <property type="component" value="Unassembled WGS sequence"/>
</dbReference>
<dbReference type="Pfam" id="PF00782">
    <property type="entry name" value="DSPc"/>
    <property type="match status" value="1"/>
</dbReference>
<dbReference type="PROSITE" id="PS50054">
    <property type="entry name" value="TYR_PHOSPHATASE_DUAL"/>
    <property type="match status" value="1"/>
</dbReference>
<keyword evidence="4" id="KW-0904">Protein phosphatase</keyword>
<dbReference type="Gene3D" id="3.90.190.10">
    <property type="entry name" value="Protein tyrosine phosphatase superfamily"/>
    <property type="match status" value="1"/>
</dbReference>
<evidence type="ECO:0000256" key="2">
    <source>
        <dbReference type="ARBA" id="ARBA00013064"/>
    </source>
</evidence>
<dbReference type="InterPro" id="IPR020422">
    <property type="entry name" value="TYR_PHOSPHATASE_DUAL_dom"/>
</dbReference>
<evidence type="ECO:0000256" key="4">
    <source>
        <dbReference type="ARBA" id="ARBA00022912"/>
    </source>
</evidence>
<accession>A0ABD3QME3</accession>
<organism evidence="8 9">
    <name type="scientific">Stephanodiscus triporus</name>
    <dbReference type="NCBI Taxonomy" id="2934178"/>
    <lineage>
        <taxon>Eukaryota</taxon>
        <taxon>Sar</taxon>
        <taxon>Stramenopiles</taxon>
        <taxon>Ochrophyta</taxon>
        <taxon>Bacillariophyta</taxon>
        <taxon>Coscinodiscophyceae</taxon>
        <taxon>Thalassiosirophycidae</taxon>
        <taxon>Stephanodiscales</taxon>
        <taxon>Stephanodiscaceae</taxon>
        <taxon>Stephanodiscus</taxon>
    </lineage>
</organism>
<dbReference type="CDD" id="cd14498">
    <property type="entry name" value="DSP"/>
    <property type="match status" value="1"/>
</dbReference>
<dbReference type="InterPro" id="IPR029021">
    <property type="entry name" value="Prot-tyrosine_phosphatase-like"/>
</dbReference>
<evidence type="ECO:0000313" key="8">
    <source>
        <dbReference type="EMBL" id="KAL3801552.1"/>
    </source>
</evidence>
<dbReference type="InterPro" id="IPR000387">
    <property type="entry name" value="Tyr_Pase_dom"/>
</dbReference>
<feature type="transmembrane region" description="Helical" evidence="5">
    <location>
        <begin position="103"/>
        <end position="124"/>
    </location>
</feature>
<evidence type="ECO:0000259" key="6">
    <source>
        <dbReference type="PROSITE" id="PS50054"/>
    </source>
</evidence>
<proteinExistence type="inferred from homology"/>
<feature type="domain" description="Tyrosine specific protein phosphatases" evidence="7">
    <location>
        <begin position="282"/>
        <end position="337"/>
    </location>
</feature>
<reference evidence="8 9" key="1">
    <citation type="submission" date="2024-10" db="EMBL/GenBank/DDBJ databases">
        <title>Updated reference genomes for cyclostephanoid diatoms.</title>
        <authorList>
            <person name="Roberts W.R."/>
            <person name="Alverson A.J."/>
        </authorList>
    </citation>
    <scope>NUCLEOTIDE SEQUENCE [LARGE SCALE GENOMIC DNA]</scope>
    <source>
        <strain evidence="8 9">AJA276-08</strain>
    </source>
</reference>
<sequence>MGVGNLVEVKPVLSNNEGTYHQVEAGLYHRRPGLPADQRRVESPRSVVRCTSAVDADDDENGNCDKAGACGPECGDDEWRSLVMEDKTVDGGGCKSKNGACSILLGVLCAFSFAIAFYALGVTLGTTAPRLLTPNGAQDEDKSASSLLVIDTAGMSTIDQSLMPLLAESPFIRSKVIDLILDGYTAPNGVDTERIDRFDNAMDAMHYLETDGEPIQVEGHPFLFVGSIGASLNHDSLRKNGITQVINLSSSAKCNTFDGIEYMCISGLRSRQQMRGRLAELDTAVELIESVRKAGGKVMSHCFYGKNRSVTLLVAYLMKYEALSASKANNLIKKTRPQAAPYFEVLQAYSERYV</sequence>
<protein>
    <recommendedName>
        <fullName evidence="2">protein-tyrosine-phosphatase</fullName>
        <ecNumber evidence="2">3.1.3.48</ecNumber>
    </recommendedName>
</protein>
<dbReference type="PANTHER" id="PTHR10159:SF529">
    <property type="entry name" value="TYROSINE-PROTEIN PHOSPHATASE DOMAIN-CONTAINING PROTEIN"/>
    <property type="match status" value="1"/>
</dbReference>
<keyword evidence="5" id="KW-1133">Transmembrane helix</keyword>
<dbReference type="SUPFAM" id="SSF52799">
    <property type="entry name" value="(Phosphotyrosine protein) phosphatases II"/>
    <property type="match status" value="1"/>
</dbReference>
<evidence type="ECO:0000256" key="3">
    <source>
        <dbReference type="ARBA" id="ARBA00022801"/>
    </source>
</evidence>
<dbReference type="PROSITE" id="PS50056">
    <property type="entry name" value="TYR_PHOSPHATASE_2"/>
    <property type="match status" value="1"/>
</dbReference>
<feature type="domain" description="Tyrosine-protein phosphatase" evidence="6">
    <location>
        <begin position="213"/>
        <end position="354"/>
    </location>
</feature>